<proteinExistence type="inferred from homology"/>
<organism evidence="8">
    <name type="scientific">Roseihalotalea indica</name>
    <dbReference type="NCBI Taxonomy" id="2867963"/>
    <lineage>
        <taxon>Bacteria</taxon>
        <taxon>Pseudomonadati</taxon>
        <taxon>Bacteroidota</taxon>
        <taxon>Cytophagia</taxon>
        <taxon>Cytophagales</taxon>
        <taxon>Catalimonadaceae</taxon>
        <taxon>Roseihalotalea</taxon>
    </lineage>
</organism>
<evidence type="ECO:0000259" key="7">
    <source>
        <dbReference type="Pfam" id="PF14322"/>
    </source>
</evidence>
<evidence type="ECO:0000313" key="8">
    <source>
        <dbReference type="EMBL" id="WKN37355.1"/>
    </source>
</evidence>
<evidence type="ECO:0000256" key="2">
    <source>
        <dbReference type="ARBA" id="ARBA00006275"/>
    </source>
</evidence>
<feature type="domain" description="SusD-like N-terminal" evidence="7">
    <location>
        <begin position="23"/>
        <end position="229"/>
    </location>
</feature>
<keyword evidence="5" id="KW-0998">Cell outer membrane</keyword>
<dbReference type="EMBL" id="CP120682">
    <property type="protein sequence ID" value="WKN37355.1"/>
    <property type="molecule type" value="Genomic_DNA"/>
</dbReference>
<accession>A0AA49GM36</accession>
<reference evidence="8" key="1">
    <citation type="journal article" date="2023" name="Comput. Struct. Biotechnol. J.">
        <title>Discovery of a novel marine Bacteroidetes with a rich repertoire of carbohydrate-active enzymes.</title>
        <authorList>
            <person name="Chen B."/>
            <person name="Liu G."/>
            <person name="Chen Q."/>
            <person name="Wang H."/>
            <person name="Liu L."/>
            <person name="Tang K."/>
        </authorList>
    </citation>
    <scope>NUCLEOTIDE SEQUENCE</scope>
    <source>
        <strain evidence="8">TK19036</strain>
    </source>
</reference>
<sequence>MKNYLTKIFGLICLLLGMSSCEDYLDKTIETDLDKDEVFKNFNNAQGFVEEMYAMVVNYGTATHWQSYMCYGDDAVGNQAWQFDYRIDQGRYWDWMGDIGTYFSDPDYDTNADYPFDRAGVWQSSWAGIRKANIAIQNIDLMVDATQEEKDAVLGQAYFFRAFFHQEIMKFWGRIPYIDEPLASDDWQLERPDTYKETALAIDKDFEMAAQLLPESWDDHPAGQKTKGANQFRATKGAAWAFKGKNLLFAASPLMIESTNPYEYDQELCQMAVDAFAEVLKLQDAGYYALADWENYQGVFYSFSGTTGYRYPGGSEFIFSQSGDTGWFPRFLAQGFQLGSHCEQRDTQFPTHNYIHYNFGMADGLSTEDSPNYDPSNPWEGRDPRLYKWVILDGEQMVENLGAASGGDEVHRYAQFYDGGAHRYPTIDLGTTTGYVCKKWYGRSFNWFDNQIGNYLPFRLHMRLTDVYLMYAEAAHMAYGAQQSPSSYSLTAEQAINVLRDRAGVGPIQFVGDPQKFMDEVRRERAVELSWEGHRWMDLRRWRLGELDKYKMKTGLRFDENHTYFTEELIRTKVFDEKHYWLPFPQNDTELYAGFEQNPGW</sequence>
<dbReference type="AlphaFoldDB" id="A0AA49GM36"/>
<dbReference type="Pfam" id="PF14322">
    <property type="entry name" value="SusD-like_3"/>
    <property type="match status" value="1"/>
</dbReference>
<keyword evidence="3" id="KW-0732">Signal</keyword>
<feature type="domain" description="RagB/SusD" evidence="6">
    <location>
        <begin position="353"/>
        <end position="601"/>
    </location>
</feature>
<keyword evidence="4" id="KW-0472">Membrane</keyword>
<dbReference type="Gene3D" id="1.25.40.390">
    <property type="match status" value="1"/>
</dbReference>
<dbReference type="Pfam" id="PF07980">
    <property type="entry name" value="SusD_RagB"/>
    <property type="match status" value="1"/>
</dbReference>
<protein>
    <submittedName>
        <fullName evidence="8">RagB/SusD family nutrient uptake outer membrane protein</fullName>
    </submittedName>
</protein>
<comment type="similarity">
    <text evidence="2">Belongs to the SusD family.</text>
</comment>
<dbReference type="InterPro" id="IPR011990">
    <property type="entry name" value="TPR-like_helical_dom_sf"/>
</dbReference>
<evidence type="ECO:0000256" key="1">
    <source>
        <dbReference type="ARBA" id="ARBA00004442"/>
    </source>
</evidence>
<evidence type="ECO:0000256" key="5">
    <source>
        <dbReference type="ARBA" id="ARBA00023237"/>
    </source>
</evidence>
<dbReference type="InterPro" id="IPR012944">
    <property type="entry name" value="SusD_RagB_dom"/>
</dbReference>
<reference evidence="8" key="2">
    <citation type="journal article" date="2024" name="Antonie Van Leeuwenhoek">
        <title>Roseihalotalea indica gen. nov., sp. nov., a halophilic Bacteroidetes from mesopelagic Southwest Indian Ocean with higher carbohydrate metabolic potential.</title>
        <authorList>
            <person name="Chen B."/>
            <person name="Zhang M."/>
            <person name="Lin D."/>
            <person name="Ye J."/>
            <person name="Tang K."/>
        </authorList>
    </citation>
    <scope>NUCLEOTIDE SEQUENCE</scope>
    <source>
        <strain evidence="8">TK19036</strain>
    </source>
</reference>
<evidence type="ECO:0000256" key="3">
    <source>
        <dbReference type="ARBA" id="ARBA00022729"/>
    </source>
</evidence>
<dbReference type="InterPro" id="IPR033985">
    <property type="entry name" value="SusD-like_N"/>
</dbReference>
<dbReference type="GO" id="GO:0009279">
    <property type="term" value="C:cell outer membrane"/>
    <property type="evidence" value="ECO:0007669"/>
    <property type="project" value="UniProtKB-SubCell"/>
</dbReference>
<gene>
    <name evidence="8" type="ORF">K4G66_01365</name>
</gene>
<dbReference type="SUPFAM" id="SSF48452">
    <property type="entry name" value="TPR-like"/>
    <property type="match status" value="1"/>
</dbReference>
<comment type="subcellular location">
    <subcellularLocation>
        <location evidence="1">Cell outer membrane</location>
    </subcellularLocation>
</comment>
<evidence type="ECO:0000259" key="6">
    <source>
        <dbReference type="Pfam" id="PF07980"/>
    </source>
</evidence>
<name>A0AA49GM36_9BACT</name>
<evidence type="ECO:0000256" key="4">
    <source>
        <dbReference type="ARBA" id="ARBA00023136"/>
    </source>
</evidence>
<dbReference type="PROSITE" id="PS51257">
    <property type="entry name" value="PROKAR_LIPOPROTEIN"/>
    <property type="match status" value="1"/>
</dbReference>